<dbReference type="AlphaFoldDB" id="A0A8J7IWI0"/>
<comment type="caution">
    <text evidence="3">The sequence shown here is derived from an EMBL/GenBank/DDBJ whole genome shotgun (WGS) entry which is preliminary data.</text>
</comment>
<sequence>MNLKYYTLFIILSIQSCKPSFDEPQIVLDNYKIEDGFDLEMVASEPLLVAPVAMDFDSKGRIWVAEMTGFMSDIDGEGEEAPTGSIKILEDRDH</sequence>
<dbReference type="PROSITE" id="PS51257">
    <property type="entry name" value="PROKAR_LIPOPROTEIN"/>
    <property type="match status" value="1"/>
</dbReference>
<feature type="non-terminal residue" evidence="3">
    <location>
        <position position="94"/>
    </location>
</feature>
<dbReference type="EMBL" id="JAELVQ010000010">
    <property type="protein sequence ID" value="MBJ6368380.1"/>
    <property type="molecule type" value="Genomic_DNA"/>
</dbReference>
<evidence type="ECO:0000259" key="2">
    <source>
        <dbReference type="Pfam" id="PF23500"/>
    </source>
</evidence>
<dbReference type="Proteomes" id="UP000610931">
    <property type="component" value="Unassembled WGS sequence"/>
</dbReference>
<organism evidence="3 4">
    <name type="scientific">Snuella sedimenti</name>
    <dbReference type="NCBI Taxonomy" id="2798802"/>
    <lineage>
        <taxon>Bacteria</taxon>
        <taxon>Pseudomonadati</taxon>
        <taxon>Bacteroidota</taxon>
        <taxon>Flavobacteriia</taxon>
        <taxon>Flavobacteriales</taxon>
        <taxon>Flavobacteriaceae</taxon>
        <taxon>Snuella</taxon>
    </lineage>
</organism>
<dbReference type="Pfam" id="PF23500">
    <property type="entry name" value="DUF7133"/>
    <property type="match status" value="1"/>
</dbReference>
<accession>A0A8J7IWI0</accession>
<evidence type="ECO:0000313" key="4">
    <source>
        <dbReference type="Proteomes" id="UP000610931"/>
    </source>
</evidence>
<proteinExistence type="predicted"/>
<name>A0A8J7IWI0_9FLAO</name>
<keyword evidence="4" id="KW-1185">Reference proteome</keyword>
<evidence type="ECO:0000256" key="1">
    <source>
        <dbReference type="SAM" id="MobiDB-lite"/>
    </source>
</evidence>
<gene>
    <name evidence="3" type="ORF">JF259_09810</name>
</gene>
<protein>
    <submittedName>
        <fullName evidence="3">Dehydrogenase</fullName>
    </submittedName>
</protein>
<evidence type="ECO:0000313" key="3">
    <source>
        <dbReference type="EMBL" id="MBJ6368380.1"/>
    </source>
</evidence>
<dbReference type="InterPro" id="IPR055557">
    <property type="entry name" value="DUF7133"/>
</dbReference>
<feature type="region of interest" description="Disordered" evidence="1">
    <location>
        <begin position="74"/>
        <end position="94"/>
    </location>
</feature>
<feature type="domain" description="DUF7133" evidence="2">
    <location>
        <begin position="25"/>
        <end position="93"/>
    </location>
</feature>
<reference evidence="3" key="1">
    <citation type="submission" date="2020-12" db="EMBL/GenBank/DDBJ databases">
        <title>Snuella sp. nov., isolated from sediment in Incheon.</title>
        <authorList>
            <person name="Kim W."/>
        </authorList>
    </citation>
    <scope>NUCLEOTIDE SEQUENCE</scope>
    <source>
        <strain evidence="3">CAU 1569</strain>
    </source>
</reference>